<dbReference type="RefSeq" id="WP_390405618.1">
    <property type="nucleotide sequence ID" value="NZ_BAABYW010000001.1"/>
</dbReference>
<dbReference type="Proteomes" id="UP001600943">
    <property type="component" value="Unassembled WGS sequence"/>
</dbReference>
<proteinExistence type="predicted"/>
<dbReference type="Gene3D" id="3.40.50.10140">
    <property type="entry name" value="Toll/interleukin-1 receptor homology (TIR) domain"/>
    <property type="match status" value="1"/>
</dbReference>
<reference evidence="2 3" key="1">
    <citation type="submission" date="2024-04" db="EMBL/GenBank/DDBJ databases">
        <title>Defined microbial consortia suppress multidrug-resistant proinflammatory Enterobacteriaceae via ecological control.</title>
        <authorList>
            <person name="Furuichi M."/>
            <person name="Kawaguchi T."/>
            <person name="Pust M."/>
            <person name="Yasuma K."/>
            <person name="Plichta D."/>
            <person name="Hasegawa N."/>
            <person name="Ohya T."/>
            <person name="Bhattarai S."/>
            <person name="Sasajima S."/>
            <person name="Aoto Y."/>
            <person name="Tuganbaev T."/>
            <person name="Yaginuma M."/>
            <person name="Ueda M."/>
            <person name="Okahashi N."/>
            <person name="Amafuji K."/>
            <person name="Kiridooshi Y."/>
            <person name="Sugita K."/>
            <person name="Strazar M."/>
            <person name="Skelly A."/>
            <person name="Suda W."/>
            <person name="Hattori M."/>
            <person name="Nakamoto N."/>
            <person name="Caballero S."/>
            <person name="Norman J."/>
            <person name="Olle B."/>
            <person name="Tanoue T."/>
            <person name="Arita M."/>
            <person name="Bucci V."/>
            <person name="Atarashi K."/>
            <person name="Xavier R."/>
            <person name="Honda K."/>
        </authorList>
    </citation>
    <scope>NUCLEOTIDE SEQUENCE [LARGE SCALE GENOMIC DNA]</scope>
    <source>
        <strain evidence="3">k04-0078-D8-1</strain>
    </source>
</reference>
<keyword evidence="3" id="KW-1185">Reference proteome</keyword>
<comment type="caution">
    <text evidence="2">The sequence shown here is derived from an EMBL/GenBank/DDBJ whole genome shotgun (WGS) entry which is preliminary data.</text>
</comment>
<dbReference type="EMBL" id="BAABYW010000001">
    <property type="protein sequence ID" value="GAA6408353.1"/>
    <property type="molecule type" value="Genomic_DNA"/>
</dbReference>
<name>A0ABQ0BAH5_9FIRM</name>
<feature type="domain" description="TIR" evidence="1">
    <location>
        <begin position="1"/>
        <end position="128"/>
    </location>
</feature>
<dbReference type="Gene3D" id="3.40.50.1220">
    <property type="entry name" value="TPP-binding domain"/>
    <property type="match status" value="1"/>
</dbReference>
<evidence type="ECO:0000259" key="1">
    <source>
        <dbReference type="PROSITE" id="PS50104"/>
    </source>
</evidence>
<dbReference type="Pfam" id="PF13676">
    <property type="entry name" value="TIR_2"/>
    <property type="match status" value="1"/>
</dbReference>
<evidence type="ECO:0000313" key="3">
    <source>
        <dbReference type="Proteomes" id="UP001600943"/>
    </source>
</evidence>
<dbReference type="SUPFAM" id="SSF52200">
    <property type="entry name" value="Toll/Interleukin receptor TIR domain"/>
    <property type="match status" value="1"/>
</dbReference>
<sequence length="442" mass="50931">MKNIFISYSHKDSNIAKTVSTILKNEGYNVWIDIEQIQSNLNLLEKIKEGLKQSDVLLAIITENFINSNSAQAELGHIVFGSNTSLFTIKIGEILLPSFINGIIRYTYEIDNFDKFDTDIFLDKFNQLEESLNFSTDIKRYDKDKAIFNNIEEKIEVIRKELSDNRLTLVCGAGVSSSIGLPDWNTLLVRILSHALTLKHKDFSSSEMETLLSSSNLIVGKYLKILLGEEFDEVVTKSLYEEEWTLGDYAYTESTLISNIIELIRPKRNRGSVESVITFNFDSLLEEFLTKNSIKFKAIYDEGIKFGADEIPIYHVHGYLPRNEKIEKHNLVFSEDGYHTQFIDPYSWSNLIQLYKYMNNSCLFIGVSLSDPNLRRILDISRRKNEGDGNKHFIIKKLPPKDSSVYDLQLMLEEQDSLMLGLNVIWVSDYDEYPKVLEKIIK</sequence>
<organism evidence="2 3">
    <name type="scientific">Blautia hominis</name>
    <dbReference type="NCBI Taxonomy" id="2025493"/>
    <lineage>
        <taxon>Bacteria</taxon>
        <taxon>Bacillati</taxon>
        <taxon>Bacillota</taxon>
        <taxon>Clostridia</taxon>
        <taxon>Lachnospirales</taxon>
        <taxon>Lachnospiraceae</taxon>
        <taxon>Blautia</taxon>
    </lineage>
</organism>
<evidence type="ECO:0000313" key="2">
    <source>
        <dbReference type="EMBL" id="GAA6408353.1"/>
    </source>
</evidence>
<dbReference type="InterPro" id="IPR035897">
    <property type="entry name" value="Toll_tir_struct_dom_sf"/>
</dbReference>
<accession>A0ABQ0BAH5</accession>
<dbReference type="PROSITE" id="PS50104">
    <property type="entry name" value="TIR"/>
    <property type="match status" value="1"/>
</dbReference>
<gene>
    <name evidence="2" type="ORF">K040078D81_24700</name>
</gene>
<dbReference type="InterPro" id="IPR029035">
    <property type="entry name" value="DHS-like_NAD/FAD-binding_dom"/>
</dbReference>
<dbReference type="SUPFAM" id="SSF52467">
    <property type="entry name" value="DHS-like NAD/FAD-binding domain"/>
    <property type="match status" value="1"/>
</dbReference>
<dbReference type="Pfam" id="PF13289">
    <property type="entry name" value="SIR2_2"/>
    <property type="match status" value="1"/>
</dbReference>
<dbReference type="InterPro" id="IPR000157">
    <property type="entry name" value="TIR_dom"/>
</dbReference>
<protein>
    <recommendedName>
        <fullName evidence="1">TIR domain-containing protein</fullName>
    </recommendedName>
</protein>
<dbReference type="PANTHER" id="PTHR47508:SF1">
    <property type="entry name" value="NON-SPECIFIC SERINE_THREONINE PROTEIN KINASE"/>
    <property type="match status" value="1"/>
</dbReference>
<dbReference type="PANTHER" id="PTHR47508">
    <property type="entry name" value="SAM DOMAIN-CONTAINING PROTEIN-RELATED"/>
    <property type="match status" value="1"/>
</dbReference>